<keyword evidence="3" id="KW-1185">Reference proteome</keyword>
<proteinExistence type="predicted"/>
<dbReference type="Pfam" id="PF13801">
    <property type="entry name" value="Metal_resist"/>
    <property type="match status" value="1"/>
</dbReference>
<keyword evidence="1" id="KW-0812">Transmembrane</keyword>
<dbReference type="Proteomes" id="UP001528040">
    <property type="component" value="Unassembled WGS sequence"/>
</dbReference>
<dbReference type="RefSeq" id="WP_271053804.1">
    <property type="nucleotide sequence ID" value="NZ_JAQIIO010000003.1"/>
</dbReference>
<evidence type="ECO:0000313" key="2">
    <source>
        <dbReference type="EMBL" id="MDA5094116.1"/>
    </source>
</evidence>
<dbReference type="EMBL" id="JAQIIO010000003">
    <property type="protein sequence ID" value="MDA5094116.1"/>
    <property type="molecule type" value="Genomic_DNA"/>
</dbReference>
<reference evidence="2 3" key="1">
    <citation type="submission" date="2023-01" db="EMBL/GenBank/DDBJ databases">
        <authorList>
            <person name="Yoon J.-W."/>
        </authorList>
    </citation>
    <scope>NUCLEOTIDE SEQUENCE [LARGE SCALE GENOMIC DNA]</scope>
    <source>
        <strain evidence="2 3">KMU-50</strain>
    </source>
</reference>
<keyword evidence="1" id="KW-0472">Membrane</keyword>
<accession>A0ABT4W0Y0</accession>
<protein>
    <submittedName>
        <fullName evidence="2">Periplasmic heavy metal sensor</fullName>
    </submittedName>
</protein>
<evidence type="ECO:0000313" key="3">
    <source>
        <dbReference type="Proteomes" id="UP001528040"/>
    </source>
</evidence>
<dbReference type="InterPro" id="IPR025961">
    <property type="entry name" value="Metal_resist"/>
</dbReference>
<keyword evidence="1" id="KW-1133">Transmembrane helix</keyword>
<evidence type="ECO:0000256" key="1">
    <source>
        <dbReference type="SAM" id="Phobius"/>
    </source>
</evidence>
<sequence length="182" mass="20772">MSDIQPPKTQETRATPKKRKLVKVIFVLSLTLNLLVLGLVVGAHIGDRRDYGFNPRGPDRSMIRALGFGPIASALPLRERRAIAKALRAERGSFAENRTAIRRDFKAMIAVLQAENFDPDALHALLDGQRDRMLKLGETARLLVIDRISRMSREERMEFAEEILEKVRFERRKFPKHSKDGN</sequence>
<feature type="transmembrane region" description="Helical" evidence="1">
    <location>
        <begin position="21"/>
        <end position="41"/>
    </location>
</feature>
<gene>
    <name evidence="2" type="ORF">O2N63_08435</name>
</gene>
<comment type="caution">
    <text evidence="2">The sequence shown here is derived from an EMBL/GenBank/DDBJ whole genome shotgun (WGS) entry which is preliminary data.</text>
</comment>
<name>A0ABT4W0Y0_9RHOB</name>
<organism evidence="2 3">
    <name type="scientific">Aliiroseovarius salicola</name>
    <dbReference type="NCBI Taxonomy" id="3009082"/>
    <lineage>
        <taxon>Bacteria</taxon>
        <taxon>Pseudomonadati</taxon>
        <taxon>Pseudomonadota</taxon>
        <taxon>Alphaproteobacteria</taxon>
        <taxon>Rhodobacterales</taxon>
        <taxon>Paracoccaceae</taxon>
        <taxon>Aliiroseovarius</taxon>
    </lineage>
</organism>